<dbReference type="Proteomes" id="UP001165667">
    <property type="component" value="Unassembled WGS sequence"/>
</dbReference>
<gene>
    <name evidence="2" type="ORF">M8523_21970</name>
</gene>
<dbReference type="EMBL" id="JAMOIM010000017">
    <property type="protein sequence ID" value="MCW6510686.1"/>
    <property type="molecule type" value="Genomic_DNA"/>
</dbReference>
<keyword evidence="1" id="KW-0472">Membrane</keyword>
<evidence type="ECO:0000313" key="3">
    <source>
        <dbReference type="Proteomes" id="UP001165667"/>
    </source>
</evidence>
<feature type="transmembrane region" description="Helical" evidence="1">
    <location>
        <begin position="55"/>
        <end position="74"/>
    </location>
</feature>
<keyword evidence="1" id="KW-0812">Transmembrane</keyword>
<organism evidence="2 3">
    <name type="scientific">Lichenifustis flavocetrariae</name>
    <dbReference type="NCBI Taxonomy" id="2949735"/>
    <lineage>
        <taxon>Bacteria</taxon>
        <taxon>Pseudomonadati</taxon>
        <taxon>Pseudomonadota</taxon>
        <taxon>Alphaproteobacteria</taxon>
        <taxon>Hyphomicrobiales</taxon>
        <taxon>Lichenihabitantaceae</taxon>
        <taxon>Lichenifustis</taxon>
    </lineage>
</organism>
<evidence type="ECO:0000313" key="2">
    <source>
        <dbReference type="EMBL" id="MCW6510686.1"/>
    </source>
</evidence>
<reference evidence="2" key="1">
    <citation type="submission" date="2022-05" db="EMBL/GenBank/DDBJ databases">
        <authorList>
            <person name="Pankratov T."/>
        </authorList>
    </citation>
    <scope>NUCLEOTIDE SEQUENCE</scope>
    <source>
        <strain evidence="2">BP6-180914</strain>
    </source>
</reference>
<comment type="caution">
    <text evidence="2">The sequence shown here is derived from an EMBL/GenBank/DDBJ whole genome shotgun (WGS) entry which is preliminary data.</text>
</comment>
<accession>A0AA41YY24</accession>
<protein>
    <submittedName>
        <fullName evidence="2">Uncharacterized protein</fullName>
    </submittedName>
</protein>
<evidence type="ECO:0000256" key="1">
    <source>
        <dbReference type="SAM" id="Phobius"/>
    </source>
</evidence>
<dbReference type="RefSeq" id="WP_282587061.1">
    <property type="nucleotide sequence ID" value="NZ_JAMOIM010000017.1"/>
</dbReference>
<sequence length="97" mass="10719">MTKPDVATLNPFDALNRRDIELIKKSLANMHKDSADLRTTLVALYQRNNRVPSKGFFISLGFLLFIGVGLLTAARPQLDAALHRVPVFAKLSNGETP</sequence>
<dbReference type="AlphaFoldDB" id="A0AA41YY24"/>
<keyword evidence="3" id="KW-1185">Reference proteome</keyword>
<proteinExistence type="predicted"/>
<name>A0AA41YY24_9HYPH</name>
<keyword evidence="1" id="KW-1133">Transmembrane helix</keyword>